<evidence type="ECO:0000313" key="3">
    <source>
        <dbReference type="EMBL" id="GFN90132.1"/>
    </source>
</evidence>
<dbReference type="InterPro" id="IPR038765">
    <property type="entry name" value="Papain-like_cys_pep_sf"/>
</dbReference>
<dbReference type="AlphaFoldDB" id="A0AAV3Z690"/>
<dbReference type="SUPFAM" id="SSF54001">
    <property type="entry name" value="Cysteine proteinases"/>
    <property type="match status" value="1"/>
</dbReference>
<organism evidence="3 4">
    <name type="scientific">Plakobranchus ocellatus</name>
    <dbReference type="NCBI Taxonomy" id="259542"/>
    <lineage>
        <taxon>Eukaryota</taxon>
        <taxon>Metazoa</taxon>
        <taxon>Spiralia</taxon>
        <taxon>Lophotrochozoa</taxon>
        <taxon>Mollusca</taxon>
        <taxon>Gastropoda</taxon>
        <taxon>Heterobranchia</taxon>
        <taxon>Euthyneura</taxon>
        <taxon>Panpulmonata</taxon>
        <taxon>Sacoglossa</taxon>
        <taxon>Placobranchoidea</taxon>
        <taxon>Plakobranchidae</taxon>
        <taxon>Plakobranchus</taxon>
    </lineage>
</organism>
<dbReference type="SMART" id="SM00645">
    <property type="entry name" value="Pept_C1"/>
    <property type="match status" value="1"/>
</dbReference>
<comment type="caution">
    <text evidence="3">The sequence shown here is derived from an EMBL/GenBank/DDBJ whole genome shotgun (WGS) entry which is preliminary data.</text>
</comment>
<gene>
    <name evidence="3" type="ORF">PoB_001663800</name>
</gene>
<keyword evidence="4" id="KW-1185">Reference proteome</keyword>
<proteinExistence type="inferred from homology"/>
<dbReference type="EMBL" id="BLXT01001985">
    <property type="protein sequence ID" value="GFN90132.1"/>
    <property type="molecule type" value="Genomic_DNA"/>
</dbReference>
<dbReference type="InterPro" id="IPR000668">
    <property type="entry name" value="Peptidase_C1A_C"/>
</dbReference>
<evidence type="ECO:0000259" key="2">
    <source>
        <dbReference type="SMART" id="SM00645"/>
    </source>
</evidence>
<dbReference type="InterPro" id="IPR013128">
    <property type="entry name" value="Peptidase_C1A"/>
</dbReference>
<evidence type="ECO:0000313" key="4">
    <source>
        <dbReference type="Proteomes" id="UP000735302"/>
    </source>
</evidence>
<protein>
    <submittedName>
        <fullName evidence="3">Cathepsin l</fullName>
    </submittedName>
</protein>
<dbReference type="GO" id="GO:0006508">
    <property type="term" value="P:proteolysis"/>
    <property type="evidence" value="ECO:0007669"/>
    <property type="project" value="InterPro"/>
</dbReference>
<dbReference type="Gene3D" id="3.90.70.10">
    <property type="entry name" value="Cysteine proteinases"/>
    <property type="match status" value="1"/>
</dbReference>
<feature type="domain" description="Peptidase C1A papain C-terminal" evidence="2">
    <location>
        <begin position="15"/>
        <end position="161"/>
    </location>
</feature>
<accession>A0AAV3Z690</accession>
<dbReference type="Gene3D" id="2.40.50.170">
    <property type="entry name" value="Cysteine proteinases. Chain C"/>
    <property type="match status" value="1"/>
</dbReference>
<dbReference type="Proteomes" id="UP000735302">
    <property type="component" value="Unassembled WGS sequence"/>
</dbReference>
<name>A0AAV3Z690_9GAST</name>
<dbReference type="GO" id="GO:0008234">
    <property type="term" value="F:cysteine-type peptidase activity"/>
    <property type="evidence" value="ECO:0007669"/>
    <property type="project" value="InterPro"/>
</dbReference>
<sequence length="169" mass="18472">MSDSAVRLFLTFSTIMSDFNRKGGATSSPECVIGALEASWFAFTGRLISLSEQQLIDCVEQADGCHGEHVIRAYQHISKAGGVDTDANYPYRATVSLTTHLVARLTPITVCWLCDTGQKVDKITGLLKNSYGTSWGEDGYILMSRNKGNQCGIATLPVYPKVTQVIHHK</sequence>
<dbReference type="Pfam" id="PF00112">
    <property type="entry name" value="Peptidase_C1"/>
    <property type="match status" value="2"/>
</dbReference>
<reference evidence="3 4" key="1">
    <citation type="journal article" date="2021" name="Elife">
        <title>Chloroplast acquisition without the gene transfer in kleptoplastic sea slugs, Plakobranchus ocellatus.</title>
        <authorList>
            <person name="Maeda T."/>
            <person name="Takahashi S."/>
            <person name="Yoshida T."/>
            <person name="Shimamura S."/>
            <person name="Takaki Y."/>
            <person name="Nagai Y."/>
            <person name="Toyoda A."/>
            <person name="Suzuki Y."/>
            <person name="Arimoto A."/>
            <person name="Ishii H."/>
            <person name="Satoh N."/>
            <person name="Nishiyama T."/>
            <person name="Hasebe M."/>
            <person name="Maruyama T."/>
            <person name="Minagawa J."/>
            <person name="Obokata J."/>
            <person name="Shigenobu S."/>
        </authorList>
    </citation>
    <scope>NUCLEOTIDE SEQUENCE [LARGE SCALE GENOMIC DNA]</scope>
</reference>
<dbReference type="PANTHER" id="PTHR12411">
    <property type="entry name" value="CYSTEINE PROTEASE FAMILY C1-RELATED"/>
    <property type="match status" value="1"/>
</dbReference>
<evidence type="ECO:0000256" key="1">
    <source>
        <dbReference type="ARBA" id="ARBA00008455"/>
    </source>
</evidence>
<comment type="similarity">
    <text evidence="1">Belongs to the peptidase C1 family.</text>
</comment>